<evidence type="ECO:0000256" key="1">
    <source>
        <dbReference type="ARBA" id="ARBA00004141"/>
    </source>
</evidence>
<dbReference type="InterPro" id="IPR006037">
    <property type="entry name" value="RCK_C"/>
</dbReference>
<evidence type="ECO:0000256" key="2">
    <source>
        <dbReference type="ARBA" id="ARBA00022448"/>
    </source>
</evidence>
<dbReference type="InterPro" id="IPR051679">
    <property type="entry name" value="DASS-Related_Transporters"/>
</dbReference>
<keyword evidence="5 7" id="KW-1133">Transmembrane helix</keyword>
<reference evidence="10" key="1">
    <citation type="submission" date="2021-11" db="EMBL/GenBank/DDBJ databases">
        <title>Cultivation dependent microbiological survey of springs from the worlds oldest radium mine currently devoted to the extraction of radon-saturated water.</title>
        <authorList>
            <person name="Kapinusova G."/>
            <person name="Smrhova T."/>
            <person name="Strejcek M."/>
            <person name="Suman J."/>
            <person name="Jani K."/>
            <person name="Pajer P."/>
            <person name="Uhlik O."/>
        </authorList>
    </citation>
    <scope>NUCLEOTIDE SEQUENCE [LARGE SCALE GENOMIC DNA]</scope>
    <source>
        <strain evidence="10">J379</strain>
    </source>
</reference>
<feature type="transmembrane region" description="Helical" evidence="7">
    <location>
        <begin position="468"/>
        <end position="486"/>
    </location>
</feature>
<dbReference type="Proteomes" id="UP001058860">
    <property type="component" value="Chromosome"/>
</dbReference>
<feature type="transmembrane region" description="Helical" evidence="7">
    <location>
        <begin position="382"/>
        <end position="401"/>
    </location>
</feature>
<organism evidence="9 10">
    <name type="scientific">Svornostia abyssi</name>
    <dbReference type="NCBI Taxonomy" id="2898438"/>
    <lineage>
        <taxon>Bacteria</taxon>
        <taxon>Bacillati</taxon>
        <taxon>Actinomycetota</taxon>
        <taxon>Thermoleophilia</taxon>
        <taxon>Solirubrobacterales</taxon>
        <taxon>Baekduiaceae</taxon>
        <taxon>Svornostia</taxon>
    </lineage>
</organism>
<dbReference type="InterPro" id="IPR036721">
    <property type="entry name" value="RCK_C_sf"/>
</dbReference>
<dbReference type="SUPFAM" id="SSF116726">
    <property type="entry name" value="TrkA C-terminal domain-like"/>
    <property type="match status" value="1"/>
</dbReference>
<feature type="transmembrane region" description="Helical" evidence="7">
    <location>
        <begin position="94"/>
        <end position="123"/>
    </location>
</feature>
<name>A0ABY5PGY1_9ACTN</name>
<feature type="transmembrane region" description="Helical" evidence="7">
    <location>
        <begin position="174"/>
        <end position="195"/>
    </location>
</feature>
<dbReference type="PANTHER" id="PTHR43652:SF1">
    <property type="entry name" value="RESPONSE REGULATOR"/>
    <property type="match status" value="1"/>
</dbReference>
<protein>
    <submittedName>
        <fullName evidence="9">SLC13 family permease</fullName>
    </submittedName>
</protein>
<feature type="transmembrane region" description="Helical" evidence="7">
    <location>
        <begin position="443"/>
        <end position="461"/>
    </location>
</feature>
<dbReference type="PANTHER" id="PTHR43652">
    <property type="entry name" value="BASIC AMINO ACID ANTIPORTER YFCC-RELATED"/>
    <property type="match status" value="1"/>
</dbReference>
<dbReference type="InterPro" id="IPR031312">
    <property type="entry name" value="Na/sul_symport_CS"/>
</dbReference>
<dbReference type="Gene3D" id="3.30.70.1450">
    <property type="entry name" value="Regulator of K+ conductance, C-terminal domain"/>
    <property type="match status" value="1"/>
</dbReference>
<feature type="transmembrane region" description="Helical" evidence="7">
    <location>
        <begin position="26"/>
        <end position="44"/>
    </location>
</feature>
<keyword evidence="4" id="KW-0677">Repeat</keyword>
<evidence type="ECO:0000313" key="10">
    <source>
        <dbReference type="Proteomes" id="UP001058860"/>
    </source>
</evidence>
<keyword evidence="3 7" id="KW-0812">Transmembrane</keyword>
<evidence type="ECO:0000256" key="5">
    <source>
        <dbReference type="ARBA" id="ARBA00022989"/>
    </source>
</evidence>
<accession>A0ABY5PGY1</accession>
<keyword evidence="2" id="KW-0813">Transport</keyword>
<dbReference type="InterPro" id="IPR004680">
    <property type="entry name" value="Cit_transptr-like_dom"/>
</dbReference>
<comment type="subcellular location">
    <subcellularLocation>
        <location evidence="1">Membrane</location>
        <topology evidence="1">Multi-pass membrane protein</topology>
    </subcellularLocation>
</comment>
<dbReference type="RefSeq" id="WP_353864400.1">
    <property type="nucleotide sequence ID" value="NZ_CP088295.1"/>
</dbReference>
<feature type="domain" description="RCK C-terminal" evidence="8">
    <location>
        <begin position="234"/>
        <end position="316"/>
    </location>
</feature>
<feature type="transmembrane region" description="Helical" evidence="7">
    <location>
        <begin position="340"/>
        <end position="370"/>
    </location>
</feature>
<feature type="transmembrane region" description="Helical" evidence="7">
    <location>
        <begin position="506"/>
        <end position="526"/>
    </location>
</feature>
<keyword evidence="10" id="KW-1185">Reference proteome</keyword>
<evidence type="ECO:0000256" key="7">
    <source>
        <dbReference type="SAM" id="Phobius"/>
    </source>
</evidence>
<keyword evidence="6 7" id="KW-0472">Membrane</keyword>
<feature type="transmembrane region" description="Helical" evidence="7">
    <location>
        <begin position="413"/>
        <end position="437"/>
    </location>
</feature>
<dbReference type="PROSITE" id="PS01271">
    <property type="entry name" value="NA_SULFATE"/>
    <property type="match status" value="1"/>
</dbReference>
<proteinExistence type="predicted"/>
<feature type="transmembrane region" description="Helical" evidence="7">
    <location>
        <begin position="56"/>
        <end position="74"/>
    </location>
</feature>
<dbReference type="EMBL" id="CP088295">
    <property type="protein sequence ID" value="UUY03900.1"/>
    <property type="molecule type" value="Genomic_DNA"/>
</dbReference>
<evidence type="ECO:0000256" key="4">
    <source>
        <dbReference type="ARBA" id="ARBA00022737"/>
    </source>
</evidence>
<evidence type="ECO:0000256" key="3">
    <source>
        <dbReference type="ARBA" id="ARBA00022692"/>
    </source>
</evidence>
<feature type="transmembrane region" description="Helical" evidence="7">
    <location>
        <begin position="135"/>
        <end position="154"/>
    </location>
</feature>
<evidence type="ECO:0000259" key="8">
    <source>
        <dbReference type="PROSITE" id="PS51202"/>
    </source>
</evidence>
<evidence type="ECO:0000313" key="9">
    <source>
        <dbReference type="EMBL" id="UUY03900.1"/>
    </source>
</evidence>
<dbReference type="PROSITE" id="PS51202">
    <property type="entry name" value="RCK_C"/>
    <property type="match status" value="1"/>
</dbReference>
<sequence>MDDATITFLVLGGAVALFVWNRLPVGVVAIGVALALYATGVIDVDEAFAGFGDPTVIFIASLFVVSEALDATGITTGAGRRLVEIAGSSGTRLAALLLVLSALLSATLTPNGAVAALVPLTVMIALRLGRAPSELLMPMAFSAHAGALLVLTGSPVNVLVSDEAARVGAGRFGYFEFALVGVPLVIGTVAIAILLGPKLLPKRRPQSMSSDFSGHARTLLAEYAPDERILAEHEVPEELFTRRGGVAEVVVAPRSPLIGEPAFPGMVTPSGDLLVLAVHRQGQDVGPGEVTLAQGDTLLLEGTWEALDEHLTPEEVLVVDQPGDVRRQVVALGPGARPSLAVLAGMVVALASGVVPAAVAGVVAAMALVLLGVLTVEQAHRAISWTTVFLIAGLIPLSGALQSTGAADDIASVMLDVIGDAGGHLLLVALFVVAAAFSVAVSNTATALILIPVGLSAASALDVSPQPVLMSLAVACSASFLTPISTPGNLMVMGPAGYRFGDYWRFGLPLVGLFFVVAVFLVPLVWSF</sequence>
<gene>
    <name evidence="9" type="ORF">LRS13_25170</name>
</gene>
<dbReference type="Pfam" id="PF03600">
    <property type="entry name" value="CitMHS"/>
    <property type="match status" value="2"/>
</dbReference>
<evidence type="ECO:0000256" key="6">
    <source>
        <dbReference type="ARBA" id="ARBA00023136"/>
    </source>
</evidence>